<evidence type="ECO:0000256" key="2">
    <source>
        <dbReference type="ARBA" id="ARBA00022741"/>
    </source>
</evidence>
<comment type="similarity">
    <text evidence="1">Belongs to the helicase family. RecQ subfamily.</text>
</comment>
<dbReference type="SMART" id="SM00490">
    <property type="entry name" value="HELICc"/>
    <property type="match status" value="1"/>
</dbReference>
<feature type="region of interest" description="Disordered" evidence="6">
    <location>
        <begin position="1464"/>
        <end position="1505"/>
    </location>
</feature>
<dbReference type="PANTHER" id="PTHR13710">
    <property type="entry name" value="DNA HELICASE RECQ FAMILY MEMBER"/>
    <property type="match status" value="1"/>
</dbReference>
<dbReference type="InterPro" id="IPR011545">
    <property type="entry name" value="DEAD/DEAH_box_helicase_dom"/>
</dbReference>
<feature type="domain" description="Helicase ATP-binding" evidence="7">
    <location>
        <begin position="767"/>
        <end position="925"/>
    </location>
</feature>
<dbReference type="Pfam" id="PF00271">
    <property type="entry name" value="Helicase_C"/>
    <property type="match status" value="1"/>
</dbReference>
<reference evidence="9 10" key="1">
    <citation type="submission" date="2018-06" db="EMBL/GenBank/DDBJ databases">
        <title>Genome Sequence of the Brown Rot Fungal Pathogen Monilinia fructigena.</title>
        <authorList>
            <person name="Landi L."/>
            <person name="De Miccolis Angelini R.M."/>
            <person name="Pollastro S."/>
            <person name="Abate D."/>
            <person name="Faretra F."/>
            <person name="Romanazzi G."/>
        </authorList>
    </citation>
    <scope>NUCLEOTIDE SEQUENCE [LARGE SCALE GENOMIC DNA]</scope>
    <source>
        <strain evidence="9 10">Mfrg269</strain>
    </source>
</reference>
<evidence type="ECO:0000256" key="4">
    <source>
        <dbReference type="ARBA" id="ARBA00034617"/>
    </source>
</evidence>
<evidence type="ECO:0000256" key="5">
    <source>
        <dbReference type="ARBA" id="ARBA00034808"/>
    </source>
</evidence>
<proteinExistence type="inferred from homology"/>
<dbReference type="Pfam" id="PF00270">
    <property type="entry name" value="DEAD"/>
    <property type="match status" value="1"/>
</dbReference>
<dbReference type="EMBL" id="QKRW01000012">
    <property type="protein sequence ID" value="RAL64978.1"/>
    <property type="molecule type" value="Genomic_DNA"/>
</dbReference>
<dbReference type="SUPFAM" id="SSF52540">
    <property type="entry name" value="P-loop containing nucleoside triphosphate hydrolases"/>
    <property type="match status" value="1"/>
</dbReference>
<keyword evidence="2" id="KW-0547">Nucleotide-binding</keyword>
<dbReference type="GO" id="GO:0003676">
    <property type="term" value="F:nucleic acid binding"/>
    <property type="evidence" value="ECO:0007669"/>
    <property type="project" value="InterPro"/>
</dbReference>
<dbReference type="PANTHER" id="PTHR13710:SF154">
    <property type="entry name" value="RECQ HELICASE, PUTATIVE (AFU_ORTHOLOGUE AFUA_6G14720)-RELATED"/>
    <property type="match status" value="1"/>
</dbReference>
<organism evidence="9 10">
    <name type="scientific">Monilinia fructigena</name>
    <dbReference type="NCBI Taxonomy" id="38457"/>
    <lineage>
        <taxon>Eukaryota</taxon>
        <taxon>Fungi</taxon>
        <taxon>Dikarya</taxon>
        <taxon>Ascomycota</taxon>
        <taxon>Pezizomycotina</taxon>
        <taxon>Leotiomycetes</taxon>
        <taxon>Helotiales</taxon>
        <taxon>Sclerotiniaceae</taxon>
        <taxon>Monilinia</taxon>
    </lineage>
</organism>
<keyword evidence="3" id="KW-0067">ATP-binding</keyword>
<dbReference type="GO" id="GO:0005524">
    <property type="term" value="F:ATP binding"/>
    <property type="evidence" value="ECO:0007669"/>
    <property type="project" value="UniProtKB-KW"/>
</dbReference>
<evidence type="ECO:0000256" key="6">
    <source>
        <dbReference type="SAM" id="MobiDB-lite"/>
    </source>
</evidence>
<evidence type="ECO:0000259" key="8">
    <source>
        <dbReference type="PROSITE" id="PS51194"/>
    </source>
</evidence>
<sequence>MHRHVATHNRKASEHKTTPLWQECLLQTYSTAQNLVDYFQVVASRVESHDESGDEVPLTQLERDSIDKIEQNVLDLKKDLFKEAGVVRDIKESRPERIPWLHDVTKFPFHLVNLQDEEIWASYKLPSKKELDGEHLEAEDPQLRANILNEFYAGASGKADGFRYHKNASTLVKYFLIGKQLLVYYYRVVYSEDGFFTATQPDQKLPRDIIEPTSAQIRAMDAIMEALDMEDAEESELALKRAIRRLYLALICHSIGSVPFKSPVLSFCATKSRMIYGRGLWEEPGNFNSYLSALTWTAQLILFDFVCFQEQEDEDQIPILLTTLCKKFFQQLAETPFGYILQWRLYLFKVSKASITKHQARWSLDRQIVGYRGVELSMEQISDLVLSEFQQAHSLLYDELLFGMPDLITMVSWRMKDDLDSEDFGDSWLSHSHNSEFLEGADLRLFRHIKTNSKLRTTFFKADQGGGLILCPKAMKIYEVQAQEFLKRLLVLCHISPGPPLREPELLSITWRNMERQRHIYIWEKLVMIYTQYHKGQQQSGAYKNNIRFLPKAIGNLLLTYIAYVIPLRQIFLRQENPTALISPYLWSNLQGHVWVDGIISTCLRKACKRAQVSILHTSNWRQFAASITKEKFTTREQANFDLEHTPGEFIEDESDLRALAEFSNHSFQTFNVAYAGTTNLTMNTMLHRGFRASASWHSFFRFAFVLQGKRASSPSDALVLQAAKRSRFRQRQGYSEEDLLQVAQRLFSSVPFQFRQPGQRRGVLTTFGTTFHEQVILILGTGSGKTLIPMLSASLADASTTIMIIPMVALRIDMIKRFNAVGIPSVVWSVECRETPPLVIVSAEAVCNDSFLEYAQGLVFRQKLDRIIMDECHLTITTSEYRSCMTQVGWFIRQIRTQSVWLSATLPPVMEELFIEQNKLVSPQIVRESTNRSNLQYLVSYGDGVPSLMEKARELIEVCWPDPNIFDQSCDKIIIYCRTRDVASAVAELMDCPLYTSESGTIREKGEIIQRWLSNPHQPVIAATSALGIGFDYPHIRWVIHLDAPERVTAFSQESGRAGRDGRKASSIILLDSAWRPQRDTSLPPDQATMQLYLTQQYCSRGVLSQFLDRPSDWRWCMSSDEVCQVCREPHEEPRPPHLIYTLNPSTTEIESTGPREIHAQDFRQDQILDRYEQDLLTFHGSCLYCRIHNRRFDHLSSQCSRRSDWIHAKGEALQACQFDERDWMPRYIVCWNCYQPQEICRVADPEHEEIACRFPDMVMPLCHGVYKKVGGLQWLRRHFQRTFETELEYMLWLGETTSPHLLTYYGNWGNNQIKIRFQLSCYISIQKIEPSASKGLTRTGTIANGRMRERTAVSPTPFQSIGVPYGTAPVPPVTNPTGSPALETVLDRLERMEREAALRRLVFGNFAATIESFVRNSPEEHKVLAQEILNGSLAFLNQHLFGIPAAKQPTKQSYAGALKAANTATTNTNAPLERAPPRKHSRNPENPTTPAASPTVAKNAPAGPLKEKTDLRIYARAEPGSLLVRDQPFLIREAIVKAVPQIVAKDIPRLWATPTGWAVKPSTKAVYDLILKESNAIAICRATRCTTLERVEKWSTYRLAHVPNVLTGLLDNQLVTADIVSKEAEIQTGSKPVSCHHTQSSGPTSVWYVSFKKEVRSFTLFGSSGYSRLSVKKKSMELHNPGCQEFCNSFHCRAPSKCNNCGVATAKHQGAQGAACTAPPRCAGCYGPFPAGHKHCAAAPKKVDGKFVRPTARQLGEIRRQQLATQKACELAAKRQQERTSKDGVQVVIPTPGARVANYEAANQQTRRVKRKTAPTGSLNLAELSKRSIQTASEDEMSSIPDSSMDLDATTSPTPSLC</sequence>
<comment type="catalytic activity">
    <reaction evidence="4">
        <text>Couples ATP hydrolysis with the unwinding of duplex DNA by translocating in the 3'-5' direction.</text>
        <dbReference type="EC" id="5.6.2.4"/>
    </reaction>
</comment>
<evidence type="ECO:0000313" key="9">
    <source>
        <dbReference type="EMBL" id="RAL64978.1"/>
    </source>
</evidence>
<dbReference type="InterPro" id="IPR001650">
    <property type="entry name" value="Helicase_C-like"/>
</dbReference>
<protein>
    <recommendedName>
        <fullName evidence="5">DNA 3'-5' helicase</fullName>
        <ecNumber evidence="5">5.6.2.4</ecNumber>
    </recommendedName>
</protein>
<accession>A0A395IYU3</accession>
<feature type="compositionally biased region" description="Polar residues" evidence="6">
    <location>
        <begin position="1851"/>
        <end position="1860"/>
    </location>
</feature>
<comment type="caution">
    <text evidence="9">The sequence shown here is derived from an EMBL/GenBank/DDBJ whole genome shotgun (WGS) entry which is preliminary data.</text>
</comment>
<feature type="region of interest" description="Disordered" evidence="6">
    <location>
        <begin position="1804"/>
        <end position="1860"/>
    </location>
</feature>
<dbReference type="EC" id="5.6.2.4" evidence="5"/>
<dbReference type="GO" id="GO:0043138">
    <property type="term" value="F:3'-5' DNA helicase activity"/>
    <property type="evidence" value="ECO:0007669"/>
    <property type="project" value="UniProtKB-EC"/>
</dbReference>
<dbReference type="PROSITE" id="PS51192">
    <property type="entry name" value="HELICASE_ATP_BIND_1"/>
    <property type="match status" value="1"/>
</dbReference>
<gene>
    <name evidence="9" type="ORF">DID88_001568</name>
</gene>
<evidence type="ECO:0000313" key="10">
    <source>
        <dbReference type="Proteomes" id="UP000249056"/>
    </source>
</evidence>
<dbReference type="OrthoDB" id="3438035at2759"/>
<evidence type="ECO:0000259" key="7">
    <source>
        <dbReference type="PROSITE" id="PS51192"/>
    </source>
</evidence>
<dbReference type="SMART" id="SM00487">
    <property type="entry name" value="DEXDc"/>
    <property type="match status" value="1"/>
</dbReference>
<name>A0A395IYU3_9HELO</name>
<dbReference type="GO" id="GO:0000724">
    <property type="term" value="P:double-strand break repair via homologous recombination"/>
    <property type="evidence" value="ECO:0007669"/>
    <property type="project" value="TreeGrafter"/>
</dbReference>
<evidence type="ECO:0000256" key="1">
    <source>
        <dbReference type="ARBA" id="ARBA00005446"/>
    </source>
</evidence>
<dbReference type="Gene3D" id="3.40.50.300">
    <property type="entry name" value="P-loop containing nucleotide triphosphate hydrolases"/>
    <property type="match status" value="2"/>
</dbReference>
<dbReference type="InterPro" id="IPR014001">
    <property type="entry name" value="Helicase_ATP-bd"/>
</dbReference>
<dbReference type="GO" id="GO:0005694">
    <property type="term" value="C:chromosome"/>
    <property type="evidence" value="ECO:0007669"/>
    <property type="project" value="TreeGrafter"/>
</dbReference>
<dbReference type="PROSITE" id="PS51194">
    <property type="entry name" value="HELICASE_CTER"/>
    <property type="match status" value="1"/>
</dbReference>
<dbReference type="InterPro" id="IPR027417">
    <property type="entry name" value="P-loop_NTPase"/>
</dbReference>
<dbReference type="GO" id="GO:0005737">
    <property type="term" value="C:cytoplasm"/>
    <property type="evidence" value="ECO:0007669"/>
    <property type="project" value="TreeGrafter"/>
</dbReference>
<keyword evidence="10" id="KW-1185">Reference proteome</keyword>
<dbReference type="Proteomes" id="UP000249056">
    <property type="component" value="Unassembled WGS sequence"/>
</dbReference>
<evidence type="ECO:0000256" key="3">
    <source>
        <dbReference type="ARBA" id="ARBA00022840"/>
    </source>
</evidence>
<feature type="domain" description="Helicase C-terminal" evidence="8">
    <location>
        <begin position="966"/>
        <end position="1116"/>
    </location>
</feature>
<dbReference type="GO" id="GO:0009378">
    <property type="term" value="F:four-way junction helicase activity"/>
    <property type="evidence" value="ECO:0007669"/>
    <property type="project" value="TreeGrafter"/>
</dbReference>